<organism evidence="6">
    <name type="scientific">Oryza brachyantha</name>
    <name type="common">malo sina</name>
    <dbReference type="NCBI Taxonomy" id="4533"/>
    <lineage>
        <taxon>Eukaryota</taxon>
        <taxon>Viridiplantae</taxon>
        <taxon>Streptophyta</taxon>
        <taxon>Embryophyta</taxon>
        <taxon>Tracheophyta</taxon>
        <taxon>Spermatophyta</taxon>
        <taxon>Magnoliopsida</taxon>
        <taxon>Liliopsida</taxon>
        <taxon>Poales</taxon>
        <taxon>Poaceae</taxon>
        <taxon>BOP clade</taxon>
        <taxon>Oryzoideae</taxon>
        <taxon>Oryzeae</taxon>
        <taxon>Oryzinae</taxon>
        <taxon>Oryza</taxon>
    </lineage>
</organism>
<dbReference type="Proteomes" id="UP000006038">
    <property type="component" value="Chromosome 1"/>
</dbReference>
<dbReference type="OMA" id="AGFHYPE"/>
<dbReference type="eggNOG" id="ENOG502QUVA">
    <property type="taxonomic scope" value="Eukaryota"/>
</dbReference>
<feature type="region of interest" description="Disordered" evidence="4">
    <location>
        <begin position="248"/>
        <end position="267"/>
    </location>
</feature>
<dbReference type="SUPFAM" id="SSF47459">
    <property type="entry name" value="HLH, helix-loop-helix DNA-binding domain"/>
    <property type="match status" value="1"/>
</dbReference>
<name>J3KXA6_ORYBR</name>
<keyword evidence="7" id="KW-1185">Reference proteome</keyword>
<feature type="domain" description="BHLH" evidence="5">
    <location>
        <begin position="262"/>
        <end position="311"/>
    </location>
</feature>
<protein>
    <recommendedName>
        <fullName evidence="5">BHLH domain-containing protein</fullName>
    </recommendedName>
</protein>
<dbReference type="AlphaFoldDB" id="J3KXA6"/>
<dbReference type="InterPro" id="IPR045239">
    <property type="entry name" value="bHLH95_bHLH"/>
</dbReference>
<dbReference type="STRING" id="4533.J3KXA6"/>
<evidence type="ECO:0000256" key="1">
    <source>
        <dbReference type="ARBA" id="ARBA00005510"/>
    </source>
</evidence>
<evidence type="ECO:0000259" key="5">
    <source>
        <dbReference type="PROSITE" id="PS50888"/>
    </source>
</evidence>
<feature type="region of interest" description="Disordered" evidence="4">
    <location>
        <begin position="334"/>
        <end position="355"/>
    </location>
</feature>
<evidence type="ECO:0000313" key="6">
    <source>
        <dbReference type="EnsemblPlants" id="OB01G16120.1"/>
    </source>
</evidence>
<dbReference type="Pfam" id="PF00010">
    <property type="entry name" value="HLH"/>
    <property type="match status" value="1"/>
</dbReference>
<feature type="compositionally biased region" description="Low complexity" evidence="4">
    <location>
        <begin position="340"/>
        <end position="349"/>
    </location>
</feature>
<sequence length="450" mass="47368">MACMQLTDRYNEQITDRSISRVMDSSSSSWIHVYAGAGAGGNNGFMCGYAASCNPGEFEQQQVVVSSQIQDQLNQISMHMSMDDESAVYDGASMVEVDDLLMTSSAHHGGCFTSSSSSSASFPSASVSCSPESPESSAAAHVLGAPAAAAAGFLYPEVSSQAAPLPLRRPPLVPYEPEPQHQCHGSYTDLQSPASGRGAFKRYARHLGPRRPPNKAPGQRMFKTAMSVLAKMHVAMTYSRQYYYQQAAGGGGGGGAPEPPSGNQLQHMISERKRREKLNDSFVALKAVLPPGSKKDKTSILIRAREYVKSLESKLSELEKKNRELEARLAMAKNDGSETAAAAAAAPDAAGDDTKREDELVEIELTSGGAGAAVGSGQDEETCCTLNVAVTPPPSRRGGGGGMSTTDVVLRTLQCLREQIGDGASLGAMSTSAGSGGRPPRANLTLQLKV</sequence>
<dbReference type="InterPro" id="IPR011598">
    <property type="entry name" value="bHLH_dom"/>
</dbReference>
<keyword evidence="3" id="KW-0804">Transcription</keyword>
<dbReference type="EnsemblPlants" id="OB01G16120.1">
    <property type="protein sequence ID" value="OB01G16120.1"/>
    <property type="gene ID" value="OB01G16120"/>
</dbReference>
<dbReference type="InterPro" id="IPR036638">
    <property type="entry name" value="HLH_DNA-bd_sf"/>
</dbReference>
<dbReference type="CDD" id="cd11393">
    <property type="entry name" value="bHLH_AtbHLH_like"/>
    <property type="match status" value="1"/>
</dbReference>
<reference evidence="6" key="1">
    <citation type="journal article" date="2013" name="Nat. Commun.">
        <title>Whole-genome sequencing of Oryza brachyantha reveals mechanisms underlying Oryza genome evolution.</title>
        <authorList>
            <person name="Chen J."/>
            <person name="Huang Q."/>
            <person name="Gao D."/>
            <person name="Wang J."/>
            <person name="Lang Y."/>
            <person name="Liu T."/>
            <person name="Li B."/>
            <person name="Bai Z."/>
            <person name="Luis Goicoechea J."/>
            <person name="Liang C."/>
            <person name="Chen C."/>
            <person name="Zhang W."/>
            <person name="Sun S."/>
            <person name="Liao Y."/>
            <person name="Zhang X."/>
            <person name="Yang L."/>
            <person name="Song C."/>
            <person name="Wang M."/>
            <person name="Shi J."/>
            <person name="Liu G."/>
            <person name="Liu J."/>
            <person name="Zhou H."/>
            <person name="Zhou W."/>
            <person name="Yu Q."/>
            <person name="An N."/>
            <person name="Chen Y."/>
            <person name="Cai Q."/>
            <person name="Wang B."/>
            <person name="Liu B."/>
            <person name="Min J."/>
            <person name="Huang Y."/>
            <person name="Wu H."/>
            <person name="Li Z."/>
            <person name="Zhang Y."/>
            <person name="Yin Y."/>
            <person name="Song W."/>
            <person name="Jiang J."/>
            <person name="Jackson S.A."/>
            <person name="Wing R.A."/>
            <person name="Wang J."/>
            <person name="Chen M."/>
        </authorList>
    </citation>
    <scope>NUCLEOTIDE SEQUENCE [LARGE SCALE GENOMIC DNA]</scope>
    <source>
        <strain evidence="6">cv. IRGC 101232</strain>
    </source>
</reference>
<dbReference type="Gene3D" id="4.10.280.10">
    <property type="entry name" value="Helix-loop-helix DNA-binding domain"/>
    <property type="match status" value="1"/>
</dbReference>
<evidence type="ECO:0000256" key="2">
    <source>
        <dbReference type="ARBA" id="ARBA00023015"/>
    </source>
</evidence>
<dbReference type="InterPro" id="IPR044658">
    <property type="entry name" value="bHLH92/bHLH041-like"/>
</dbReference>
<dbReference type="PANTHER" id="PTHR46665:SF2">
    <property type="entry name" value="BHLH TRANSCRIPTION FACTOR"/>
    <property type="match status" value="1"/>
</dbReference>
<proteinExistence type="inferred from homology"/>
<dbReference type="SMART" id="SM00353">
    <property type="entry name" value="HLH"/>
    <property type="match status" value="1"/>
</dbReference>
<evidence type="ECO:0000256" key="4">
    <source>
        <dbReference type="SAM" id="MobiDB-lite"/>
    </source>
</evidence>
<dbReference type="GO" id="GO:0046983">
    <property type="term" value="F:protein dimerization activity"/>
    <property type="evidence" value="ECO:0007669"/>
    <property type="project" value="InterPro"/>
</dbReference>
<dbReference type="PROSITE" id="PS50888">
    <property type="entry name" value="BHLH"/>
    <property type="match status" value="1"/>
</dbReference>
<dbReference type="HOGENOM" id="CLU_036669_0_0_1"/>
<comment type="similarity">
    <text evidence="1">Belongs to the bHLH protein family.</text>
</comment>
<keyword evidence="2" id="KW-0805">Transcription regulation</keyword>
<dbReference type="PANTHER" id="PTHR46665">
    <property type="entry name" value="TRANSCRIPTION FACTOR BHLH041-RELATED-RELATED"/>
    <property type="match status" value="1"/>
</dbReference>
<reference evidence="6" key="2">
    <citation type="submission" date="2013-04" db="UniProtKB">
        <authorList>
            <consortium name="EnsemblPlants"/>
        </authorList>
    </citation>
    <scope>IDENTIFICATION</scope>
</reference>
<evidence type="ECO:0000313" key="7">
    <source>
        <dbReference type="Proteomes" id="UP000006038"/>
    </source>
</evidence>
<evidence type="ECO:0000256" key="3">
    <source>
        <dbReference type="ARBA" id="ARBA00023163"/>
    </source>
</evidence>
<dbReference type="Gramene" id="OB01G16120.1">
    <property type="protein sequence ID" value="OB01G16120.1"/>
    <property type="gene ID" value="OB01G16120"/>
</dbReference>
<accession>J3KXA6</accession>